<comment type="caution">
    <text evidence="13">The sequence shown here is derived from an EMBL/GenBank/DDBJ whole genome shotgun (WGS) entry which is preliminary data.</text>
</comment>
<evidence type="ECO:0000256" key="4">
    <source>
        <dbReference type="ARBA" id="ARBA00022806"/>
    </source>
</evidence>
<gene>
    <name evidence="13" type="ORF">RJ639_016091</name>
</gene>
<dbReference type="GO" id="GO:0043139">
    <property type="term" value="F:5'-3' DNA helicase activity"/>
    <property type="evidence" value="ECO:0007669"/>
    <property type="project" value="UniProtKB-EC"/>
</dbReference>
<keyword evidence="4 9" id="KW-0347">Helicase</keyword>
<dbReference type="SUPFAM" id="SSF52540">
    <property type="entry name" value="P-loop containing nucleoside triphosphate hydrolases"/>
    <property type="match status" value="2"/>
</dbReference>
<dbReference type="Proteomes" id="UP001188597">
    <property type="component" value="Unassembled WGS sequence"/>
</dbReference>
<dbReference type="Pfam" id="PF21530">
    <property type="entry name" value="Pif1_2B_dom"/>
    <property type="match status" value="1"/>
</dbReference>
<dbReference type="EC" id="5.6.2.3" evidence="9"/>
<dbReference type="Gene3D" id="3.40.50.300">
    <property type="entry name" value="P-loop containing nucleotide triphosphate hydrolases"/>
    <property type="match status" value="1"/>
</dbReference>
<keyword evidence="2 9" id="KW-0227">DNA damage</keyword>
<dbReference type="GO" id="GO:0006281">
    <property type="term" value="P:DNA repair"/>
    <property type="evidence" value="ECO:0007669"/>
    <property type="project" value="UniProtKB-KW"/>
</dbReference>
<dbReference type="CDD" id="cd18809">
    <property type="entry name" value="SF1_C_RecD"/>
    <property type="match status" value="1"/>
</dbReference>
<evidence type="ECO:0000256" key="1">
    <source>
        <dbReference type="ARBA" id="ARBA00022741"/>
    </source>
</evidence>
<evidence type="ECO:0000259" key="11">
    <source>
        <dbReference type="Pfam" id="PF05970"/>
    </source>
</evidence>
<dbReference type="GO" id="GO:0000723">
    <property type="term" value="P:telomere maintenance"/>
    <property type="evidence" value="ECO:0007669"/>
    <property type="project" value="InterPro"/>
</dbReference>
<dbReference type="EMBL" id="JAVXUP010001873">
    <property type="protein sequence ID" value="KAK3007390.1"/>
    <property type="molecule type" value="Genomic_DNA"/>
</dbReference>
<name>A0AA88VEQ6_9ASTE</name>
<dbReference type="CDD" id="cd18037">
    <property type="entry name" value="DEXSc_Pif1_like"/>
    <property type="match status" value="1"/>
</dbReference>
<keyword evidence="8" id="KW-0413">Isomerase</keyword>
<organism evidence="13 14">
    <name type="scientific">Escallonia herrerae</name>
    <dbReference type="NCBI Taxonomy" id="1293975"/>
    <lineage>
        <taxon>Eukaryota</taxon>
        <taxon>Viridiplantae</taxon>
        <taxon>Streptophyta</taxon>
        <taxon>Embryophyta</taxon>
        <taxon>Tracheophyta</taxon>
        <taxon>Spermatophyta</taxon>
        <taxon>Magnoliopsida</taxon>
        <taxon>eudicotyledons</taxon>
        <taxon>Gunneridae</taxon>
        <taxon>Pentapetalae</taxon>
        <taxon>asterids</taxon>
        <taxon>campanulids</taxon>
        <taxon>Escalloniales</taxon>
        <taxon>Escalloniaceae</taxon>
        <taxon>Escallonia</taxon>
    </lineage>
</organism>
<keyword evidence="3 9" id="KW-0378">Hydrolase</keyword>
<dbReference type="AlphaFoldDB" id="A0AA88VEQ6"/>
<accession>A0AA88VEQ6</accession>
<evidence type="ECO:0000259" key="12">
    <source>
        <dbReference type="Pfam" id="PF21530"/>
    </source>
</evidence>
<evidence type="ECO:0000256" key="10">
    <source>
        <dbReference type="SAM" id="MobiDB-lite"/>
    </source>
</evidence>
<evidence type="ECO:0000256" key="2">
    <source>
        <dbReference type="ARBA" id="ARBA00022763"/>
    </source>
</evidence>
<dbReference type="GO" id="GO:0016787">
    <property type="term" value="F:hydrolase activity"/>
    <property type="evidence" value="ECO:0007669"/>
    <property type="project" value="UniProtKB-KW"/>
</dbReference>
<comment type="catalytic activity">
    <reaction evidence="9">
        <text>ATP + H2O = ADP + phosphate + H(+)</text>
        <dbReference type="Rhea" id="RHEA:13065"/>
        <dbReference type="ChEBI" id="CHEBI:15377"/>
        <dbReference type="ChEBI" id="CHEBI:15378"/>
        <dbReference type="ChEBI" id="CHEBI:30616"/>
        <dbReference type="ChEBI" id="CHEBI:43474"/>
        <dbReference type="ChEBI" id="CHEBI:456216"/>
        <dbReference type="EC" id="5.6.2.3"/>
    </reaction>
</comment>
<dbReference type="InterPro" id="IPR010285">
    <property type="entry name" value="DNA_helicase_pif1-like_DEAD"/>
</dbReference>
<evidence type="ECO:0000313" key="14">
    <source>
        <dbReference type="Proteomes" id="UP001188597"/>
    </source>
</evidence>
<keyword evidence="6" id="KW-0238">DNA-binding</keyword>
<dbReference type="PANTHER" id="PTHR47642">
    <property type="entry name" value="ATP-DEPENDENT DNA HELICASE"/>
    <property type="match status" value="1"/>
</dbReference>
<feature type="domain" description="DNA helicase Pif1-like 2B" evidence="12">
    <location>
        <begin position="324"/>
        <end position="362"/>
    </location>
</feature>
<dbReference type="GO" id="GO:0006310">
    <property type="term" value="P:DNA recombination"/>
    <property type="evidence" value="ECO:0007669"/>
    <property type="project" value="UniProtKB-KW"/>
</dbReference>
<comment type="cofactor">
    <cofactor evidence="9">
        <name>Mg(2+)</name>
        <dbReference type="ChEBI" id="CHEBI:18420"/>
    </cofactor>
</comment>
<evidence type="ECO:0000256" key="3">
    <source>
        <dbReference type="ARBA" id="ARBA00022801"/>
    </source>
</evidence>
<dbReference type="PANTHER" id="PTHR47642:SF5">
    <property type="entry name" value="ATP-DEPENDENT DNA HELICASE"/>
    <property type="match status" value="1"/>
</dbReference>
<keyword evidence="14" id="KW-1185">Reference proteome</keyword>
<sequence>MKLLSSAITACRSYSTKGTKCNQTRFKNKNQIRKYDPTSRKRTRIKWTDQQSQILADISEGKSVFITGSGGTGKTVLVEHIIKRLKKIHGSSKVAVTASTGVAACAIRGQTLHSFAGIGLGDADHQSLLERVVSDKRAYRRWNKVKALVIDECSMISPDHFDSLEYIARNVRDNKSAKWGRLQLIVSGDFFQLPPINKKLCAVYHKKKGNQKHVNKKEFAFEADCWNSSFDKHVELTTVFRQSQANFIKLLQGIRRGESDLEDFQLLEKLCSGKEPSPSVVRIYPMKEDVSRVNTKQMASLGQKIVVYHALDSGEDHWKWQLKQGIAPDQLEICVGARVMLIKNFNPWQKLVNGATGTVIKFQKSDALELPVVKFDSGIERMMDLETWVVLDGEKAVATRKQIPLILAWALSIHKCQGMTLDSLYTDLSRTFDFGMVYVALSRVRNLDGLHLSGFKPSKIKAHPKVLHFYQNFTGEHDKQGEEQVVNKSGSSPDSLVRIGENVVHKKRSCLRNQADIADKFSIVQKHEHAKQGREKVVSKNRSSPRNFSGVADEVFIARKYEPAKQGEKNIVSKKKSSPSNLASVADRSSFVRKFDHDKQGDKEVSNKNRSGDSHLRGSADMIAIVRNILNALIAKGSQ</sequence>
<evidence type="ECO:0000256" key="7">
    <source>
        <dbReference type="ARBA" id="ARBA00023204"/>
    </source>
</evidence>
<keyword evidence="1 9" id="KW-0547">Nucleotide-binding</keyword>
<evidence type="ECO:0000256" key="8">
    <source>
        <dbReference type="ARBA" id="ARBA00023235"/>
    </source>
</evidence>
<proteinExistence type="inferred from homology"/>
<feature type="domain" description="DNA helicase Pif1-like DEAD-box helicase" evidence="11">
    <location>
        <begin position="48"/>
        <end position="260"/>
    </location>
</feature>
<evidence type="ECO:0000256" key="6">
    <source>
        <dbReference type="ARBA" id="ARBA00023125"/>
    </source>
</evidence>
<keyword evidence="9" id="KW-0233">DNA recombination</keyword>
<dbReference type="GO" id="GO:0005524">
    <property type="term" value="F:ATP binding"/>
    <property type="evidence" value="ECO:0007669"/>
    <property type="project" value="UniProtKB-KW"/>
</dbReference>
<dbReference type="InterPro" id="IPR049163">
    <property type="entry name" value="Pif1-like_2B_dom"/>
</dbReference>
<dbReference type="InterPro" id="IPR027417">
    <property type="entry name" value="P-loop_NTPase"/>
</dbReference>
<feature type="region of interest" description="Disordered" evidence="10">
    <location>
        <begin position="566"/>
        <end position="616"/>
    </location>
</feature>
<evidence type="ECO:0000256" key="5">
    <source>
        <dbReference type="ARBA" id="ARBA00022840"/>
    </source>
</evidence>
<feature type="compositionally biased region" description="Basic and acidic residues" evidence="10">
    <location>
        <begin position="593"/>
        <end position="616"/>
    </location>
</feature>
<reference evidence="13" key="1">
    <citation type="submission" date="2022-12" db="EMBL/GenBank/DDBJ databases">
        <title>Draft genome assemblies for two species of Escallonia (Escalloniales).</title>
        <authorList>
            <person name="Chanderbali A."/>
            <person name="Dervinis C."/>
            <person name="Anghel I."/>
            <person name="Soltis D."/>
            <person name="Soltis P."/>
            <person name="Zapata F."/>
        </authorList>
    </citation>
    <scope>NUCLEOTIDE SEQUENCE</scope>
    <source>
        <strain evidence="13">UCBG64.0493</strain>
        <tissue evidence="13">Leaf</tissue>
    </source>
</reference>
<keyword evidence="7 9" id="KW-0234">DNA repair</keyword>
<evidence type="ECO:0000256" key="9">
    <source>
        <dbReference type="RuleBase" id="RU363044"/>
    </source>
</evidence>
<evidence type="ECO:0000313" key="13">
    <source>
        <dbReference type="EMBL" id="KAK3007390.1"/>
    </source>
</evidence>
<keyword evidence="5 9" id="KW-0067">ATP-binding</keyword>
<protein>
    <recommendedName>
        <fullName evidence="9">ATP-dependent DNA helicase</fullName>
        <ecNumber evidence="9">5.6.2.3</ecNumber>
    </recommendedName>
</protein>
<dbReference type="Pfam" id="PF05970">
    <property type="entry name" value="PIF1"/>
    <property type="match status" value="1"/>
</dbReference>
<dbReference type="InterPro" id="IPR051055">
    <property type="entry name" value="PIF1_helicase"/>
</dbReference>
<comment type="similarity">
    <text evidence="9">Belongs to the helicase family.</text>
</comment>